<keyword evidence="2" id="KW-1185">Reference proteome</keyword>
<name>A0A345BZG6_9BACI</name>
<protein>
    <submittedName>
        <fullName evidence="1">Uncharacterized protein</fullName>
    </submittedName>
</protein>
<reference evidence="1 2" key="1">
    <citation type="journal article" date="2018" name="J. Microbiol.">
        <title>Salicibibacter kimchii gen. nov., sp. nov., a moderately halophilic and alkalitolerant bacterium in the family Bacillaceae, isolated from kimchi.</title>
        <authorList>
            <person name="Jang J.Y."/>
            <person name="Oh Y.J."/>
            <person name="Lim S.K."/>
            <person name="Park H.K."/>
            <person name="Lee C."/>
            <person name="Kim J.Y."/>
            <person name="Lee M.A."/>
            <person name="Choi H.J."/>
        </authorList>
    </citation>
    <scope>NUCLEOTIDE SEQUENCE [LARGE SCALE GENOMIC DNA]</scope>
    <source>
        <strain evidence="1 2">NKC1-1</strain>
    </source>
</reference>
<dbReference type="AlphaFoldDB" id="A0A345BZG6"/>
<organism evidence="1 2">
    <name type="scientific">Salicibibacter kimchii</name>
    <dbReference type="NCBI Taxonomy" id="2099786"/>
    <lineage>
        <taxon>Bacteria</taxon>
        <taxon>Bacillati</taxon>
        <taxon>Bacillota</taxon>
        <taxon>Bacilli</taxon>
        <taxon>Bacillales</taxon>
        <taxon>Bacillaceae</taxon>
        <taxon>Salicibibacter</taxon>
    </lineage>
</organism>
<gene>
    <name evidence="1" type="ORF">DT065_10170</name>
</gene>
<dbReference type="Proteomes" id="UP000252100">
    <property type="component" value="Chromosome"/>
</dbReference>
<dbReference type="KEGG" id="rue:DT065_10170"/>
<dbReference type="OrthoDB" id="5770817at2"/>
<dbReference type="EMBL" id="CP031092">
    <property type="protein sequence ID" value="AXF56347.1"/>
    <property type="molecule type" value="Genomic_DNA"/>
</dbReference>
<accession>A0A345BZG6</accession>
<sequence>MIRPIQDPKEATQELLNSKNGIIVSYTSNEELKIETRTIRGLRGYCDSWQTNVHVSGIFNIKIIL</sequence>
<evidence type="ECO:0000313" key="1">
    <source>
        <dbReference type="EMBL" id="AXF56347.1"/>
    </source>
</evidence>
<proteinExistence type="predicted"/>
<evidence type="ECO:0000313" key="2">
    <source>
        <dbReference type="Proteomes" id="UP000252100"/>
    </source>
</evidence>
<dbReference type="RefSeq" id="WP_114373051.1">
    <property type="nucleotide sequence ID" value="NZ_CP031092.1"/>
</dbReference>